<dbReference type="CDD" id="cd21133">
    <property type="entry name" value="EVE"/>
    <property type="match status" value="1"/>
</dbReference>
<name>A0A0M4MSB5_9SPHN</name>
<dbReference type="InterPro" id="IPR052181">
    <property type="entry name" value="5hmC_binding"/>
</dbReference>
<dbReference type="PANTHER" id="PTHR14087:SF7">
    <property type="entry name" value="THYMOCYTE NUCLEAR PROTEIN 1"/>
    <property type="match status" value="1"/>
</dbReference>
<evidence type="ECO:0000313" key="2">
    <source>
        <dbReference type="EMBL" id="ALE16020.1"/>
    </source>
</evidence>
<feature type="domain" description="EVE" evidence="1">
    <location>
        <begin position="3"/>
        <end position="133"/>
    </location>
</feature>
<evidence type="ECO:0000313" key="3">
    <source>
        <dbReference type="Proteomes" id="UP000057938"/>
    </source>
</evidence>
<gene>
    <name evidence="2" type="ORF">AMC99_00715</name>
</gene>
<dbReference type="OrthoDB" id="9791347at2"/>
<dbReference type="EMBL" id="CP012669">
    <property type="protein sequence ID" value="ALE16020.1"/>
    <property type="molecule type" value="Genomic_DNA"/>
</dbReference>
<proteinExistence type="predicted"/>
<organism evidence="2 3">
    <name type="scientific">Altererythrobacter epoxidivorans</name>
    <dbReference type="NCBI Taxonomy" id="361183"/>
    <lineage>
        <taxon>Bacteria</taxon>
        <taxon>Pseudomonadati</taxon>
        <taxon>Pseudomonadota</taxon>
        <taxon>Alphaproteobacteria</taxon>
        <taxon>Sphingomonadales</taxon>
        <taxon>Erythrobacteraceae</taxon>
        <taxon>Altererythrobacter</taxon>
    </lineage>
</organism>
<dbReference type="Gene3D" id="3.10.590.10">
    <property type="entry name" value="ph1033 like domains"/>
    <property type="match status" value="1"/>
</dbReference>
<evidence type="ECO:0000259" key="1">
    <source>
        <dbReference type="Pfam" id="PF01878"/>
    </source>
</evidence>
<dbReference type="Pfam" id="PF01878">
    <property type="entry name" value="EVE"/>
    <property type="match status" value="1"/>
</dbReference>
<dbReference type="InterPro" id="IPR047197">
    <property type="entry name" value="THYN1-like_EVE"/>
</dbReference>
<dbReference type="InterPro" id="IPR002740">
    <property type="entry name" value="EVE_domain"/>
</dbReference>
<dbReference type="AlphaFoldDB" id="A0A0M4MSB5"/>
<dbReference type="Proteomes" id="UP000057938">
    <property type="component" value="Chromosome"/>
</dbReference>
<dbReference type="KEGG" id="aep:AMC99_00715"/>
<dbReference type="InterPro" id="IPR015947">
    <property type="entry name" value="PUA-like_sf"/>
</dbReference>
<dbReference type="PANTHER" id="PTHR14087">
    <property type="entry name" value="THYMOCYTE NUCLEAR PROTEIN 1"/>
    <property type="match status" value="1"/>
</dbReference>
<dbReference type="STRING" id="361183.AMC99_00715"/>
<dbReference type="SUPFAM" id="SSF88697">
    <property type="entry name" value="PUA domain-like"/>
    <property type="match status" value="1"/>
</dbReference>
<sequence length="136" mass="15423">MPRYWLMKSEPFKYSWDDLVAEGEGTWDGVRNHRAKNNLAAMEVGEEAFFYHSREGLEIVGIAEISVSGITDPTDPENKWAAVKVKAKRKLKNPVTLKQIKAEPRLADCELIRLGRLSVAELTPEEWKVILELAGE</sequence>
<dbReference type="PATRIC" id="fig|361183.4.peg.702"/>
<reference evidence="2 3" key="1">
    <citation type="submission" date="2015-09" db="EMBL/GenBank/DDBJ databases">
        <title>Complete genome sequence of a benzo[a]pyrene-degrading bacterium Altererythrobacter epoxidivorans CGMCC 1.7731T.</title>
        <authorList>
            <person name="Li Z."/>
            <person name="Cheng H."/>
            <person name="Huo Y."/>
            <person name="Xu X."/>
        </authorList>
    </citation>
    <scope>NUCLEOTIDE SEQUENCE [LARGE SCALE GENOMIC DNA]</scope>
    <source>
        <strain evidence="2 3">CGMCC 1.7731</strain>
    </source>
</reference>
<protein>
    <submittedName>
        <fullName evidence="2">RNA-binding protein</fullName>
    </submittedName>
</protein>
<accession>A0A0M4MSB5</accession>
<keyword evidence="3" id="KW-1185">Reference proteome</keyword>